<dbReference type="InterPro" id="IPR017452">
    <property type="entry name" value="GPCR_Rhodpsn_7TM"/>
</dbReference>
<feature type="transmembrane region" description="Helical" evidence="5">
    <location>
        <begin position="147"/>
        <end position="171"/>
    </location>
</feature>
<evidence type="ECO:0000256" key="2">
    <source>
        <dbReference type="ARBA" id="ARBA00022692"/>
    </source>
</evidence>
<dbReference type="RefSeq" id="XP_013383019.1">
    <property type="nucleotide sequence ID" value="XM_013527565.1"/>
</dbReference>
<name>A0A1S3HD31_LINAN</name>
<dbReference type="OMA" id="FHTIAFT"/>
<comment type="subcellular location">
    <subcellularLocation>
        <location evidence="1">Membrane</location>
    </subcellularLocation>
</comment>
<feature type="transmembrane region" description="Helical" evidence="5">
    <location>
        <begin position="322"/>
        <end position="343"/>
    </location>
</feature>
<organism evidence="7 10">
    <name type="scientific">Lingula anatina</name>
    <name type="common">Brachiopod</name>
    <name type="synonym">Lingula unguis</name>
    <dbReference type="NCBI Taxonomy" id="7574"/>
    <lineage>
        <taxon>Eukaryota</taxon>
        <taxon>Metazoa</taxon>
        <taxon>Spiralia</taxon>
        <taxon>Lophotrochozoa</taxon>
        <taxon>Brachiopoda</taxon>
        <taxon>Linguliformea</taxon>
        <taxon>Lingulata</taxon>
        <taxon>Lingulida</taxon>
        <taxon>Linguloidea</taxon>
        <taxon>Lingulidae</taxon>
        <taxon>Lingula</taxon>
    </lineage>
</organism>
<evidence type="ECO:0000313" key="8">
    <source>
        <dbReference type="RefSeq" id="XP_013383017.1"/>
    </source>
</evidence>
<evidence type="ECO:0000313" key="9">
    <source>
        <dbReference type="RefSeq" id="XP_013383018.1"/>
    </source>
</evidence>
<evidence type="ECO:0000259" key="6">
    <source>
        <dbReference type="PROSITE" id="PS50262"/>
    </source>
</evidence>
<reference evidence="8 9" key="1">
    <citation type="submission" date="2025-04" db="UniProtKB">
        <authorList>
            <consortium name="RefSeq"/>
        </authorList>
    </citation>
    <scope>IDENTIFICATION</scope>
    <source>
        <tissue evidence="8 9">Gonads</tissue>
    </source>
</reference>
<accession>A0A1S3HD31</accession>
<feature type="domain" description="G-protein coupled receptors family 1 profile" evidence="6">
    <location>
        <begin position="83"/>
        <end position="377"/>
    </location>
</feature>
<keyword evidence="7" id="KW-1185">Reference proteome</keyword>
<feature type="transmembrane region" description="Helical" evidence="5">
    <location>
        <begin position="265"/>
        <end position="291"/>
    </location>
</feature>
<dbReference type="InterPro" id="IPR019427">
    <property type="entry name" value="7TM_GPCR_serpentine_rcpt_Srw"/>
</dbReference>
<keyword evidence="2 5" id="KW-0812">Transmembrane</keyword>
<dbReference type="CDD" id="cd14978">
    <property type="entry name" value="7tmA_FMRFamide_R-like"/>
    <property type="match status" value="1"/>
</dbReference>
<dbReference type="PROSITE" id="PS50262">
    <property type="entry name" value="G_PROTEIN_RECEP_F1_2"/>
    <property type="match status" value="1"/>
</dbReference>
<dbReference type="AlphaFoldDB" id="A0A1S3HD31"/>
<feature type="transmembrane region" description="Helical" evidence="5">
    <location>
        <begin position="103"/>
        <end position="127"/>
    </location>
</feature>
<evidence type="ECO:0000256" key="4">
    <source>
        <dbReference type="ARBA" id="ARBA00023136"/>
    </source>
</evidence>
<keyword evidence="3 5" id="KW-1133">Transmembrane helix</keyword>
<dbReference type="Gene3D" id="1.20.1070.10">
    <property type="entry name" value="Rhodopsin 7-helix transmembrane proteins"/>
    <property type="match status" value="1"/>
</dbReference>
<sequence>MSHPSLDVTMAEGPHIWTYVSVQDYNKTAENAIVIGHANYSQPLCEKGLVYEQQESMLHDFARSYAQYHGYVSAVVCTFGIIANIANIITLKHKNMRSSINFILTWLAVADLGTMLSYLPVSVHFYILKDPILDVLKTRNMHWIRFLQFHSSFTIVCHTVAIWLTIVLAIFRFLYMHYPSDGPRLCSMKRAQATVALVYILPAIVCLPNYLVNGVKRFCDTRELLVTSGNKTHPHASMLNVTSFIYGVDNSELAERYHVIAEINYWLQAVLVKLIPCLVLTILTVLLILIIHKANQRRARLMSEGRRDESERHRETNRTTTMLLLVVMLFLITELPQGIMTILNSIIPNFFQSVYNPLGDIMDTVALLNNSINFVLYCTMSKQFRDTFISIFFAWCPERRKPGWLKLKVVRATLNGHSTTDNTGMSYV</sequence>
<dbReference type="GO" id="GO:0008528">
    <property type="term" value="F:G protein-coupled peptide receptor activity"/>
    <property type="evidence" value="ECO:0007669"/>
    <property type="project" value="InterPro"/>
</dbReference>
<dbReference type="InterPro" id="IPR053219">
    <property type="entry name" value="GPCR_Dmsr-1"/>
</dbReference>
<dbReference type="GO" id="GO:0005886">
    <property type="term" value="C:plasma membrane"/>
    <property type="evidence" value="ECO:0007669"/>
    <property type="project" value="TreeGrafter"/>
</dbReference>
<dbReference type="RefSeq" id="XP_013383017.1">
    <property type="nucleotide sequence ID" value="XM_013527563.1"/>
</dbReference>
<evidence type="ECO:0000256" key="3">
    <source>
        <dbReference type="ARBA" id="ARBA00022989"/>
    </source>
</evidence>
<gene>
    <name evidence="8 9 10" type="primary">LOC106153587</name>
</gene>
<dbReference type="SUPFAM" id="SSF81321">
    <property type="entry name" value="Family A G protein-coupled receptor-like"/>
    <property type="match status" value="1"/>
</dbReference>
<dbReference type="KEGG" id="lak:106153587"/>
<dbReference type="InterPro" id="IPR000276">
    <property type="entry name" value="GPCR_Rhodpsn"/>
</dbReference>
<evidence type="ECO:0000313" key="10">
    <source>
        <dbReference type="RefSeq" id="XP_013383019.1"/>
    </source>
</evidence>
<evidence type="ECO:0000313" key="7">
    <source>
        <dbReference type="Proteomes" id="UP000085678"/>
    </source>
</evidence>
<proteinExistence type="predicted"/>
<evidence type="ECO:0000256" key="5">
    <source>
        <dbReference type="SAM" id="Phobius"/>
    </source>
</evidence>
<dbReference type="Proteomes" id="UP000085678">
    <property type="component" value="Unplaced"/>
</dbReference>
<dbReference type="PANTHER" id="PTHR46273">
    <property type="entry name" value="MYOSUPPRESSIN RECEPTOR 1, ISOFORM B-RELATED"/>
    <property type="match status" value="1"/>
</dbReference>
<dbReference type="OrthoDB" id="5864054at2759"/>
<dbReference type="GeneID" id="106153587"/>
<dbReference type="Pfam" id="PF10324">
    <property type="entry name" value="7TM_GPCR_Srw"/>
    <property type="match status" value="1"/>
</dbReference>
<feature type="transmembrane region" description="Helical" evidence="5">
    <location>
        <begin position="191"/>
        <end position="212"/>
    </location>
</feature>
<protein>
    <submittedName>
        <fullName evidence="8 9">Sex peptide receptor</fullName>
    </submittedName>
</protein>
<keyword evidence="4 5" id="KW-0472">Membrane</keyword>
<dbReference type="STRING" id="7574.A0A1S3HD31"/>
<feature type="transmembrane region" description="Helical" evidence="5">
    <location>
        <begin position="68"/>
        <end position="91"/>
    </location>
</feature>
<evidence type="ECO:0000256" key="1">
    <source>
        <dbReference type="ARBA" id="ARBA00004370"/>
    </source>
</evidence>
<dbReference type="RefSeq" id="XP_013383018.1">
    <property type="nucleotide sequence ID" value="XM_013527564.1"/>
</dbReference>
<keyword evidence="8 9" id="KW-0675">Receptor</keyword>
<dbReference type="PRINTS" id="PR00237">
    <property type="entry name" value="GPCRRHODOPSN"/>
</dbReference>
<dbReference type="PANTHER" id="PTHR46273:SF4">
    <property type="entry name" value="AT19640P"/>
    <property type="match status" value="1"/>
</dbReference>